<dbReference type="InterPro" id="IPR054240">
    <property type="entry name" value="DUF6967"/>
</dbReference>
<comment type="caution">
    <text evidence="1">The sequence shown here is derived from an EMBL/GenBank/DDBJ whole genome shotgun (WGS) entry which is preliminary data.</text>
</comment>
<protein>
    <submittedName>
        <fullName evidence="1">Uncharacterized protein</fullName>
    </submittedName>
</protein>
<sequence length="73" mass="8375">MQSDQITSLAKFTCQPFRQEVEVQQVEHAAGYVSLRLRIREGKRFTVFDIDAPTAAYWGQILTDWARGQGETK</sequence>
<accession>A0ABV0EHZ6</accession>
<name>A0ABV0EHZ6_9BURK</name>
<evidence type="ECO:0000313" key="1">
    <source>
        <dbReference type="EMBL" id="MEO1767630.1"/>
    </source>
</evidence>
<evidence type="ECO:0000313" key="2">
    <source>
        <dbReference type="Proteomes" id="UP001482231"/>
    </source>
</evidence>
<dbReference type="RefSeq" id="WP_347308743.1">
    <property type="nucleotide sequence ID" value="NZ_JBAJEX010000009.1"/>
</dbReference>
<proteinExistence type="predicted"/>
<keyword evidence="2" id="KW-1185">Reference proteome</keyword>
<gene>
    <name evidence="1" type="ORF">V6E02_10455</name>
</gene>
<dbReference type="EMBL" id="JBAJEX010000009">
    <property type="protein sequence ID" value="MEO1767630.1"/>
    <property type="molecule type" value="Genomic_DNA"/>
</dbReference>
<dbReference type="Pfam" id="PF22295">
    <property type="entry name" value="DUF6967"/>
    <property type="match status" value="1"/>
</dbReference>
<dbReference type="Proteomes" id="UP001482231">
    <property type="component" value="Unassembled WGS sequence"/>
</dbReference>
<reference evidence="1 2" key="1">
    <citation type="submission" date="2024-02" db="EMBL/GenBank/DDBJ databases">
        <title>New thermophilic sulfur-oxidizing bacteria from a hot springs of the Uzon caldera (Kamchatka, Russia).</title>
        <authorList>
            <person name="Dukat A.M."/>
            <person name="Elcheninov A.G."/>
            <person name="Frolov E.N."/>
        </authorList>
    </citation>
    <scope>NUCLEOTIDE SEQUENCE [LARGE SCALE GENOMIC DNA]</scope>
    <source>
        <strain evidence="1 2">AK1</strain>
    </source>
</reference>
<organism evidence="1 2">
    <name type="scientific">Thiobacter aerophilum</name>
    <dbReference type="NCBI Taxonomy" id="3121275"/>
    <lineage>
        <taxon>Bacteria</taxon>
        <taxon>Pseudomonadati</taxon>
        <taxon>Pseudomonadota</taxon>
        <taxon>Betaproteobacteria</taxon>
        <taxon>Burkholderiales</taxon>
        <taxon>Thiobacteraceae</taxon>
        <taxon>Thiobacter</taxon>
    </lineage>
</organism>